<protein>
    <submittedName>
        <fullName evidence="2">Uncharacterized protein</fullName>
    </submittedName>
</protein>
<feature type="region of interest" description="Disordered" evidence="1">
    <location>
        <begin position="110"/>
        <end position="156"/>
    </location>
</feature>
<evidence type="ECO:0000313" key="2">
    <source>
        <dbReference type="EMBL" id="SPC75702.1"/>
    </source>
</evidence>
<reference evidence="2" key="1">
    <citation type="submission" date="2018-02" db="EMBL/GenBank/DDBJ databases">
        <authorList>
            <person name="Cohen D.B."/>
            <person name="Kent A.D."/>
        </authorList>
    </citation>
    <scope>NUCLEOTIDE SEQUENCE</scope>
</reference>
<proteinExistence type="predicted"/>
<evidence type="ECO:0000256" key="1">
    <source>
        <dbReference type="SAM" id="MobiDB-lite"/>
    </source>
</evidence>
<sequence length="289" mass="32758">MAKKKNYGRLAKYVHTSKAMATFRHHYGIPDDVRLEYCFCEDALPKQSDNEQRKPRERMIDACGLQIAYNSKVTNIEAAQRVVENQPAPHHDIRFMAGFSLKELLPPRPISTGETAISDDNPHRKRKAVELGSSSQPESRVEIQAPSRLSPLSGGVQGSLVMENRYRSQGEELRRVIGLANRYSTAKKVADDADKNFWGILTLVTRTDFPIRALTVVTLEYESLVTPERIRVCTLDRTLKGILTLVTRMDFLIHALTVMTLEYEFLVTSERIRVCALDRTLRGVLNLVT</sequence>
<name>A0A2N9ELK0_FAGSY</name>
<dbReference type="AlphaFoldDB" id="A0A2N9ELK0"/>
<gene>
    <name evidence="2" type="ORF">FSB_LOCUS3584</name>
</gene>
<dbReference type="EMBL" id="OIVN01000176">
    <property type="protein sequence ID" value="SPC75702.1"/>
    <property type="molecule type" value="Genomic_DNA"/>
</dbReference>
<accession>A0A2N9ELK0</accession>
<organism evidence="2">
    <name type="scientific">Fagus sylvatica</name>
    <name type="common">Beechnut</name>
    <dbReference type="NCBI Taxonomy" id="28930"/>
    <lineage>
        <taxon>Eukaryota</taxon>
        <taxon>Viridiplantae</taxon>
        <taxon>Streptophyta</taxon>
        <taxon>Embryophyta</taxon>
        <taxon>Tracheophyta</taxon>
        <taxon>Spermatophyta</taxon>
        <taxon>Magnoliopsida</taxon>
        <taxon>eudicotyledons</taxon>
        <taxon>Gunneridae</taxon>
        <taxon>Pentapetalae</taxon>
        <taxon>rosids</taxon>
        <taxon>fabids</taxon>
        <taxon>Fagales</taxon>
        <taxon>Fagaceae</taxon>
        <taxon>Fagus</taxon>
    </lineage>
</organism>